<dbReference type="EMBL" id="CP122539">
    <property type="protein sequence ID" value="WGH75220.1"/>
    <property type="molecule type" value="Genomic_DNA"/>
</dbReference>
<dbReference type="Pfam" id="PF00196">
    <property type="entry name" value="GerE"/>
    <property type="match status" value="1"/>
</dbReference>
<sequence>MKVFLVDDHPVVIEGYKVLLKASGITVVGSSTDGHGLIDWLENNYCDVLLLDISMPYFNGLDVLKYLQKKESSVKTIMVTSYCEAAIIQKVIELGAKGYVLKDESASCIVDAIKAVYNGKTYFSELARDAIIDMQLETKEEVLITDVLSKKETEVLKLLVEGFNTDDICSQMEIKPSTFRTYKERIRKNLGVNGDIQMALVAIKHKTRLFMSKK</sequence>
<feature type="modified residue" description="4-aspartylphosphate" evidence="3">
    <location>
        <position position="52"/>
    </location>
</feature>
<name>A0ABY8L1H7_9FLAO</name>
<dbReference type="CDD" id="cd06170">
    <property type="entry name" value="LuxR_C_like"/>
    <property type="match status" value="1"/>
</dbReference>
<dbReference type="InterPro" id="IPR001789">
    <property type="entry name" value="Sig_transdc_resp-reg_receiver"/>
</dbReference>
<dbReference type="InterPro" id="IPR016032">
    <property type="entry name" value="Sig_transdc_resp-reg_C-effctor"/>
</dbReference>
<dbReference type="CDD" id="cd17535">
    <property type="entry name" value="REC_NarL-like"/>
    <property type="match status" value="1"/>
</dbReference>
<protein>
    <submittedName>
        <fullName evidence="6">Response regulator transcription factor</fullName>
    </submittedName>
</protein>
<keyword evidence="2" id="KW-0238">DNA-binding</keyword>
<dbReference type="SMART" id="SM00448">
    <property type="entry name" value="REC"/>
    <property type="match status" value="1"/>
</dbReference>
<dbReference type="Proteomes" id="UP001232001">
    <property type="component" value="Chromosome"/>
</dbReference>
<dbReference type="PANTHER" id="PTHR45566">
    <property type="entry name" value="HTH-TYPE TRANSCRIPTIONAL REGULATOR YHJB-RELATED"/>
    <property type="match status" value="1"/>
</dbReference>
<dbReference type="InterPro" id="IPR000792">
    <property type="entry name" value="Tscrpt_reg_LuxR_C"/>
</dbReference>
<dbReference type="SUPFAM" id="SSF52172">
    <property type="entry name" value="CheY-like"/>
    <property type="match status" value="1"/>
</dbReference>
<dbReference type="InterPro" id="IPR011006">
    <property type="entry name" value="CheY-like_superfamily"/>
</dbReference>
<evidence type="ECO:0000256" key="2">
    <source>
        <dbReference type="ARBA" id="ARBA00023125"/>
    </source>
</evidence>
<evidence type="ECO:0000313" key="7">
    <source>
        <dbReference type="Proteomes" id="UP001232001"/>
    </source>
</evidence>
<reference evidence="6 7" key="1">
    <citation type="submission" date="2023-04" db="EMBL/GenBank/DDBJ databases">
        <title>Tenacibaculum tangerinum sp. nov., isolated from sea tidal flat of South Korea.</title>
        <authorList>
            <person name="Lee S.H."/>
            <person name="Kim J.-J."/>
        </authorList>
    </citation>
    <scope>NUCLEOTIDE SEQUENCE [LARGE SCALE GENOMIC DNA]</scope>
    <source>
        <strain evidence="6 7">GRR-S3-23</strain>
    </source>
</reference>
<dbReference type="SMART" id="SM00421">
    <property type="entry name" value="HTH_LUXR"/>
    <property type="match status" value="1"/>
</dbReference>
<proteinExistence type="predicted"/>
<dbReference type="PROSITE" id="PS50043">
    <property type="entry name" value="HTH_LUXR_2"/>
    <property type="match status" value="1"/>
</dbReference>
<evidence type="ECO:0000259" key="5">
    <source>
        <dbReference type="PROSITE" id="PS50110"/>
    </source>
</evidence>
<accession>A0ABY8L1H7</accession>
<dbReference type="Pfam" id="PF00072">
    <property type="entry name" value="Response_reg"/>
    <property type="match status" value="1"/>
</dbReference>
<dbReference type="SUPFAM" id="SSF46894">
    <property type="entry name" value="C-terminal effector domain of the bipartite response regulators"/>
    <property type="match status" value="1"/>
</dbReference>
<keyword evidence="7" id="KW-1185">Reference proteome</keyword>
<keyword evidence="1 3" id="KW-0597">Phosphoprotein</keyword>
<dbReference type="PROSITE" id="PS50110">
    <property type="entry name" value="RESPONSE_REGULATORY"/>
    <property type="match status" value="1"/>
</dbReference>
<dbReference type="InterPro" id="IPR058245">
    <property type="entry name" value="NreC/VraR/RcsB-like_REC"/>
</dbReference>
<dbReference type="InterPro" id="IPR051015">
    <property type="entry name" value="EvgA-like"/>
</dbReference>
<dbReference type="Gene3D" id="3.40.50.2300">
    <property type="match status" value="1"/>
</dbReference>
<feature type="domain" description="HTH luxR-type" evidence="4">
    <location>
        <begin position="141"/>
        <end position="206"/>
    </location>
</feature>
<dbReference type="PANTHER" id="PTHR45566:SF2">
    <property type="entry name" value="NARL SUBFAMILY"/>
    <property type="match status" value="1"/>
</dbReference>
<organism evidence="6 7">
    <name type="scientific">Tenacibaculum tangerinum</name>
    <dbReference type="NCBI Taxonomy" id="3038772"/>
    <lineage>
        <taxon>Bacteria</taxon>
        <taxon>Pseudomonadati</taxon>
        <taxon>Bacteroidota</taxon>
        <taxon>Flavobacteriia</taxon>
        <taxon>Flavobacteriales</taxon>
        <taxon>Flavobacteriaceae</taxon>
        <taxon>Tenacibaculum</taxon>
    </lineage>
</organism>
<feature type="domain" description="Response regulatory" evidence="5">
    <location>
        <begin position="2"/>
        <end position="117"/>
    </location>
</feature>
<dbReference type="RefSeq" id="WP_279651109.1">
    <property type="nucleotide sequence ID" value="NZ_CP122539.1"/>
</dbReference>
<evidence type="ECO:0000256" key="1">
    <source>
        <dbReference type="ARBA" id="ARBA00022553"/>
    </source>
</evidence>
<evidence type="ECO:0000256" key="3">
    <source>
        <dbReference type="PROSITE-ProRule" id="PRU00169"/>
    </source>
</evidence>
<evidence type="ECO:0000259" key="4">
    <source>
        <dbReference type="PROSITE" id="PS50043"/>
    </source>
</evidence>
<dbReference type="PRINTS" id="PR00038">
    <property type="entry name" value="HTHLUXR"/>
</dbReference>
<evidence type="ECO:0000313" key="6">
    <source>
        <dbReference type="EMBL" id="WGH75220.1"/>
    </source>
</evidence>
<gene>
    <name evidence="6" type="ORF">P8625_14260</name>
</gene>